<dbReference type="RefSeq" id="XP_066635081.1">
    <property type="nucleotide sequence ID" value="XM_066774962.1"/>
</dbReference>
<dbReference type="Proteomes" id="UP001430584">
    <property type="component" value="Unassembled WGS sequence"/>
</dbReference>
<dbReference type="PANTHER" id="PTHR34502">
    <property type="entry name" value="DUF6594 DOMAIN-CONTAINING PROTEIN-RELATED"/>
    <property type="match status" value="1"/>
</dbReference>
<keyword evidence="2" id="KW-1133">Transmembrane helix</keyword>
<dbReference type="InterPro" id="IPR046529">
    <property type="entry name" value="DUF6594"/>
</dbReference>
<evidence type="ECO:0000313" key="5">
    <source>
        <dbReference type="Proteomes" id="UP001430584"/>
    </source>
</evidence>
<feature type="coiled-coil region" evidence="1">
    <location>
        <begin position="30"/>
        <end position="57"/>
    </location>
</feature>
<reference evidence="4 5" key="1">
    <citation type="submission" date="2024-02" db="EMBL/GenBank/DDBJ databases">
        <title>De novo assembly and annotation of 12 fungi associated with fruit tree decline syndrome in Ontario, Canada.</title>
        <authorList>
            <person name="Sulman M."/>
            <person name="Ellouze W."/>
            <person name="Ilyukhin E."/>
        </authorList>
    </citation>
    <scope>NUCLEOTIDE SEQUENCE [LARGE SCALE GENOMIC DNA]</scope>
    <source>
        <strain evidence="4 5">FDS-637</strain>
    </source>
</reference>
<evidence type="ECO:0000256" key="2">
    <source>
        <dbReference type="SAM" id="Phobius"/>
    </source>
</evidence>
<proteinExistence type="predicted"/>
<evidence type="ECO:0000256" key="1">
    <source>
        <dbReference type="SAM" id="Coils"/>
    </source>
</evidence>
<dbReference type="Pfam" id="PF20237">
    <property type="entry name" value="DUF6594"/>
    <property type="match status" value="1"/>
</dbReference>
<keyword evidence="2" id="KW-0812">Transmembrane</keyword>
<feature type="domain" description="DUF6594" evidence="3">
    <location>
        <begin position="3"/>
        <end position="237"/>
    </location>
</feature>
<dbReference type="EMBL" id="JAJVCZ030000003">
    <property type="protein sequence ID" value="KAL0262052.1"/>
    <property type="molecule type" value="Genomic_DNA"/>
</dbReference>
<feature type="transmembrane region" description="Helical" evidence="2">
    <location>
        <begin position="206"/>
        <end position="225"/>
    </location>
</feature>
<dbReference type="GeneID" id="92007572"/>
<feature type="transmembrane region" description="Helical" evidence="2">
    <location>
        <begin position="174"/>
        <end position="194"/>
    </location>
</feature>
<organism evidence="4 5">
    <name type="scientific">Diplodia seriata</name>
    <dbReference type="NCBI Taxonomy" id="420778"/>
    <lineage>
        <taxon>Eukaryota</taxon>
        <taxon>Fungi</taxon>
        <taxon>Dikarya</taxon>
        <taxon>Ascomycota</taxon>
        <taxon>Pezizomycotina</taxon>
        <taxon>Dothideomycetes</taxon>
        <taxon>Dothideomycetes incertae sedis</taxon>
        <taxon>Botryosphaeriales</taxon>
        <taxon>Botryosphaeriaceae</taxon>
        <taxon>Diplodia</taxon>
    </lineage>
</organism>
<keyword evidence="2" id="KW-0472">Membrane</keyword>
<name>A0ABR3CN57_9PEZI</name>
<keyword evidence="5" id="KW-1185">Reference proteome</keyword>
<sequence length="266" mass="30615">MGYPAFSSLLSSDNDAFVVRKFGSLHVRTILLLQDEITQLENRLAQIDKEVAEAQQEEYLCHNEKYDRLVTSYSDMQKRPKALKRTVKNINKWIDRYPQAITRHEMEFLEDDKQDDLIATADRMKAPLRRILERTPIFYRLTPFHAKNGKATEYSRKYQEEGVIYYDDNLVDKAITVIILLLGLFMLLVPAWLLKDMGSHTKRLALITGFIALFVGLLLLTTPAKPFETMIGTAAYVLQSISNDIVQLTTLISYGALLMVFMQIDK</sequence>
<feature type="transmembrane region" description="Helical" evidence="2">
    <location>
        <begin position="245"/>
        <end position="264"/>
    </location>
</feature>
<evidence type="ECO:0000313" key="4">
    <source>
        <dbReference type="EMBL" id="KAL0262052.1"/>
    </source>
</evidence>
<accession>A0ABR3CN57</accession>
<keyword evidence="1" id="KW-0175">Coiled coil</keyword>
<protein>
    <recommendedName>
        <fullName evidence="3">DUF6594 domain-containing protein</fullName>
    </recommendedName>
</protein>
<dbReference type="PANTHER" id="PTHR34502:SF4">
    <property type="entry name" value="DUF6594 DOMAIN-CONTAINING PROTEIN"/>
    <property type="match status" value="1"/>
</dbReference>
<comment type="caution">
    <text evidence="4">The sequence shown here is derived from an EMBL/GenBank/DDBJ whole genome shotgun (WGS) entry which is preliminary data.</text>
</comment>
<gene>
    <name evidence="4" type="ORF">SLS55_003487</name>
</gene>
<evidence type="ECO:0000259" key="3">
    <source>
        <dbReference type="Pfam" id="PF20237"/>
    </source>
</evidence>